<name>A0ABN9MQL2_9NEOB</name>
<feature type="region of interest" description="Disordered" evidence="1">
    <location>
        <begin position="1"/>
        <end position="46"/>
    </location>
</feature>
<evidence type="ECO:0000256" key="1">
    <source>
        <dbReference type="SAM" id="MobiDB-lite"/>
    </source>
</evidence>
<accession>A0ABN9MQL2</accession>
<feature type="transmembrane region" description="Helical" evidence="2">
    <location>
        <begin position="75"/>
        <end position="95"/>
    </location>
</feature>
<dbReference type="Proteomes" id="UP001176940">
    <property type="component" value="Unassembled WGS sequence"/>
</dbReference>
<evidence type="ECO:0000313" key="4">
    <source>
        <dbReference type="Proteomes" id="UP001176940"/>
    </source>
</evidence>
<keyword evidence="2" id="KW-1133">Transmembrane helix</keyword>
<evidence type="ECO:0000256" key="2">
    <source>
        <dbReference type="SAM" id="Phobius"/>
    </source>
</evidence>
<keyword evidence="2" id="KW-0812">Transmembrane</keyword>
<evidence type="ECO:0000313" key="3">
    <source>
        <dbReference type="EMBL" id="CAJ0966549.1"/>
    </source>
</evidence>
<gene>
    <name evidence="3" type="ORF">RIMI_LOCUS21425762</name>
</gene>
<sequence length="160" mass="18457">MEDKNELQSNIAASMQPAGKERVNQTPENSTHMTQNQSRQIQKCPDDGVSQNTPFCKKCQKLPQSEASWRREIKVILMPIWTGSHLGLSILVPLLPRHWVAAGYVFIWEFCSLYIVLSIFWLLPLIQQMKMYVPKKVPGPLPVFDRTKHAHVVENMHCYI</sequence>
<feature type="compositionally biased region" description="Polar residues" evidence="1">
    <location>
        <begin position="24"/>
        <end position="41"/>
    </location>
</feature>
<comment type="caution">
    <text evidence="3">The sequence shown here is derived from an EMBL/GenBank/DDBJ whole genome shotgun (WGS) entry which is preliminary data.</text>
</comment>
<dbReference type="EMBL" id="CAUEEQ010075474">
    <property type="protein sequence ID" value="CAJ0966549.1"/>
    <property type="molecule type" value="Genomic_DNA"/>
</dbReference>
<keyword evidence="4" id="KW-1185">Reference proteome</keyword>
<feature type="transmembrane region" description="Helical" evidence="2">
    <location>
        <begin position="101"/>
        <end position="126"/>
    </location>
</feature>
<keyword evidence="2" id="KW-0472">Membrane</keyword>
<protein>
    <submittedName>
        <fullName evidence="3">Uncharacterized protein</fullName>
    </submittedName>
</protein>
<organism evidence="3 4">
    <name type="scientific">Ranitomeya imitator</name>
    <name type="common">mimic poison frog</name>
    <dbReference type="NCBI Taxonomy" id="111125"/>
    <lineage>
        <taxon>Eukaryota</taxon>
        <taxon>Metazoa</taxon>
        <taxon>Chordata</taxon>
        <taxon>Craniata</taxon>
        <taxon>Vertebrata</taxon>
        <taxon>Euteleostomi</taxon>
        <taxon>Amphibia</taxon>
        <taxon>Batrachia</taxon>
        <taxon>Anura</taxon>
        <taxon>Neobatrachia</taxon>
        <taxon>Hyloidea</taxon>
        <taxon>Dendrobatidae</taxon>
        <taxon>Dendrobatinae</taxon>
        <taxon>Ranitomeya</taxon>
    </lineage>
</organism>
<reference evidence="3" key="1">
    <citation type="submission" date="2023-07" db="EMBL/GenBank/DDBJ databases">
        <authorList>
            <person name="Stuckert A."/>
        </authorList>
    </citation>
    <scope>NUCLEOTIDE SEQUENCE</scope>
</reference>
<proteinExistence type="predicted"/>